<name>A0A1I7U4H3_9PELO</name>
<feature type="coiled-coil region" evidence="1">
    <location>
        <begin position="30"/>
        <end position="57"/>
    </location>
</feature>
<protein>
    <submittedName>
        <fullName evidence="3">Uncharacterized protein</fullName>
    </submittedName>
</protein>
<accession>A0A1I7U4H3</accession>
<evidence type="ECO:0000256" key="1">
    <source>
        <dbReference type="SAM" id="Coils"/>
    </source>
</evidence>
<evidence type="ECO:0000313" key="3">
    <source>
        <dbReference type="WBParaSite" id="Csp11.Scaffold629.g14763.t1"/>
    </source>
</evidence>
<sequence>MGKRVKNIAEMAMKALQMSENKELTDEEILKAWTRNLKAIQEEAQKAEMNILEFKRDEKLMKKDQMEMLDSQLSLLEIGVVEPGSENFGQTRVWERMNRLITIKTDGTQVKGSSNEKQASHLLQQMKRLLEWLDSRRKNGGKQTDNDVTMNAMMLGWDVEPVAIETLKEFAAQLDLSMRVLNEESQEKKEMKQKYMDKLKTTFDVDSDEWHIQMPKVIADARATVAEIRKMIEGMTISTLLRNNSLT</sequence>
<reference evidence="3" key="1">
    <citation type="submission" date="2016-11" db="UniProtKB">
        <authorList>
            <consortium name="WormBaseParasite"/>
        </authorList>
    </citation>
    <scope>IDENTIFICATION</scope>
</reference>
<dbReference type="AlphaFoldDB" id="A0A1I7U4H3"/>
<feature type="coiled-coil region" evidence="1">
    <location>
        <begin position="174"/>
        <end position="201"/>
    </location>
</feature>
<evidence type="ECO:0000313" key="2">
    <source>
        <dbReference type="Proteomes" id="UP000095282"/>
    </source>
</evidence>
<keyword evidence="1" id="KW-0175">Coiled coil</keyword>
<keyword evidence="2" id="KW-1185">Reference proteome</keyword>
<dbReference type="Proteomes" id="UP000095282">
    <property type="component" value="Unplaced"/>
</dbReference>
<dbReference type="WBParaSite" id="Csp11.Scaffold629.g14763.t1">
    <property type="protein sequence ID" value="Csp11.Scaffold629.g14763.t1"/>
    <property type="gene ID" value="Csp11.Scaffold629.g14763"/>
</dbReference>
<proteinExistence type="predicted"/>
<organism evidence="2 3">
    <name type="scientific">Caenorhabditis tropicalis</name>
    <dbReference type="NCBI Taxonomy" id="1561998"/>
    <lineage>
        <taxon>Eukaryota</taxon>
        <taxon>Metazoa</taxon>
        <taxon>Ecdysozoa</taxon>
        <taxon>Nematoda</taxon>
        <taxon>Chromadorea</taxon>
        <taxon>Rhabditida</taxon>
        <taxon>Rhabditina</taxon>
        <taxon>Rhabditomorpha</taxon>
        <taxon>Rhabditoidea</taxon>
        <taxon>Rhabditidae</taxon>
        <taxon>Peloderinae</taxon>
        <taxon>Caenorhabditis</taxon>
    </lineage>
</organism>